<dbReference type="EMBL" id="LN899821">
    <property type="protein sequence ID" value="CUV21097.1"/>
    <property type="molecule type" value="Genomic_DNA"/>
</dbReference>
<sequence>MSNVKSFLSDKVANCDLVMVEIVESPQPQSFRARVKRVYAARKGVDAGSHGSELEFVGGPAHWGQASLAVGDTALVFLKSVSGRLYEEAWHGHMVVEQIDGEAYAVFQHRELWLSPDVPASLRCCLRQDPRRPYASVARLDVLETYLLALIEQMDHGAA</sequence>
<accession>A0A0S4WAX1</accession>
<name>A0A0S4WAX1_RALSL</name>
<evidence type="ECO:0000313" key="2">
    <source>
        <dbReference type="EMBL" id="CUV43896.1"/>
    </source>
</evidence>
<evidence type="ECO:0000313" key="1">
    <source>
        <dbReference type="EMBL" id="CUV21097.1"/>
    </source>
</evidence>
<dbReference type="EMBL" id="LN899827">
    <property type="protein sequence ID" value="CUV43896.1"/>
    <property type="molecule type" value="Genomic_DNA"/>
</dbReference>
<organism evidence="2">
    <name type="scientific">Ralstonia solanacearum</name>
    <name type="common">Pseudomonas solanacearum</name>
    <dbReference type="NCBI Taxonomy" id="305"/>
    <lineage>
        <taxon>Bacteria</taxon>
        <taxon>Pseudomonadati</taxon>
        <taxon>Pseudomonadota</taxon>
        <taxon>Betaproteobacteria</taxon>
        <taxon>Burkholderiales</taxon>
        <taxon>Burkholderiaceae</taxon>
        <taxon>Ralstonia</taxon>
        <taxon>Ralstonia solanacearum species complex</taxon>
    </lineage>
</organism>
<dbReference type="AlphaFoldDB" id="A0A0S4WAX1"/>
<gene>
    <name evidence="1" type="ORF">PSS4_v1_2190006</name>
    <name evidence="2" type="ORF">TO10_v1_120015</name>
</gene>
<reference evidence="2" key="1">
    <citation type="submission" date="2015-10" db="EMBL/GenBank/DDBJ databases">
        <authorList>
            <person name="Gilbert D.G."/>
        </authorList>
    </citation>
    <scope>NUCLEOTIDE SEQUENCE</scope>
    <source>
        <strain evidence="2">Phyl III-seqv23</strain>
    </source>
</reference>
<protein>
    <submittedName>
        <fullName evidence="2">Uncharacterized protein</fullName>
    </submittedName>
</protein>
<proteinExistence type="predicted"/>